<name>A0A174UX33_9FIRM</name>
<dbReference type="Proteomes" id="UP000251853">
    <property type="component" value="Unassembled WGS sequence"/>
</dbReference>
<accession>A0A174UX33</accession>
<dbReference type="PANTHER" id="PTHR33376:SF4">
    <property type="entry name" value="SIALIC ACID-BINDING PERIPLASMIC PROTEIN SIAP"/>
    <property type="match status" value="1"/>
</dbReference>
<dbReference type="InterPro" id="IPR038404">
    <property type="entry name" value="TRAP_DctP_sf"/>
</dbReference>
<organism evidence="4 6">
    <name type="scientific">Enterocloster clostridioformis</name>
    <dbReference type="NCBI Taxonomy" id="1531"/>
    <lineage>
        <taxon>Bacteria</taxon>
        <taxon>Bacillati</taxon>
        <taxon>Bacillota</taxon>
        <taxon>Clostridia</taxon>
        <taxon>Lachnospirales</taxon>
        <taxon>Lachnospiraceae</taxon>
        <taxon>Enterocloster</taxon>
    </lineage>
</organism>
<dbReference type="InterPro" id="IPR018389">
    <property type="entry name" value="DctP_fam"/>
</dbReference>
<protein>
    <submittedName>
        <fullName evidence="4">C4-dicarboxylate transporter protein/chemotaxis domain-containing protein</fullName>
    </submittedName>
</protein>
<proteinExistence type="predicted"/>
<evidence type="ECO:0000256" key="1">
    <source>
        <dbReference type="ARBA" id="ARBA00022729"/>
    </source>
</evidence>
<dbReference type="Proteomes" id="UP000095512">
    <property type="component" value="Unassembled WGS sequence"/>
</dbReference>
<evidence type="ECO:0000313" key="6">
    <source>
        <dbReference type="Proteomes" id="UP000095512"/>
    </source>
</evidence>
<reference evidence="4 6" key="1">
    <citation type="submission" date="2015-09" db="EMBL/GenBank/DDBJ databases">
        <authorList>
            <consortium name="Pathogen Informatics"/>
        </authorList>
    </citation>
    <scope>NUCLEOTIDE SEQUENCE [LARGE SCALE GENOMIC DNA]</scope>
    <source>
        <strain evidence="4 6">2789STDY5834865</strain>
    </source>
</reference>
<dbReference type="AlphaFoldDB" id="A0A174UX33"/>
<dbReference type="EMBL" id="UAVW01000016">
    <property type="protein sequence ID" value="SQB15200.1"/>
    <property type="molecule type" value="Genomic_DNA"/>
</dbReference>
<dbReference type="GO" id="GO:0055085">
    <property type="term" value="P:transmembrane transport"/>
    <property type="evidence" value="ECO:0007669"/>
    <property type="project" value="InterPro"/>
</dbReference>
<dbReference type="PROSITE" id="PS51257">
    <property type="entry name" value="PROKAR_LIPOPROTEIN"/>
    <property type="match status" value="1"/>
</dbReference>
<gene>
    <name evidence="4" type="ORF">ERS852480_05302</name>
    <name evidence="5" type="ORF">NCTC11224_04260</name>
</gene>
<feature type="region of interest" description="Disordered" evidence="2">
    <location>
        <begin position="36"/>
        <end position="55"/>
    </location>
</feature>
<evidence type="ECO:0000313" key="4">
    <source>
        <dbReference type="EMBL" id="CUQ27023.1"/>
    </source>
</evidence>
<dbReference type="Pfam" id="PF03480">
    <property type="entry name" value="DctP"/>
    <property type="match status" value="1"/>
</dbReference>
<evidence type="ECO:0000256" key="2">
    <source>
        <dbReference type="SAM" id="MobiDB-lite"/>
    </source>
</evidence>
<dbReference type="PANTHER" id="PTHR33376">
    <property type="match status" value="1"/>
</dbReference>
<evidence type="ECO:0000256" key="3">
    <source>
        <dbReference type="SAM" id="SignalP"/>
    </source>
</evidence>
<sequence length="364" mass="40108">MRLKNLKRWAACAAAICVAATTVGCGSLSVPESTASQAEAAEEAGKESETSAELTEAEKTVRVVGNLNGLSLDMGNAFCDSLEEQSGGKIAVERYLTGQVGTNDEDLCIGLSEGNFDVYLTSDMLATWVLPEWLGYANVAFCFRDADHVKKYWKMLKEEQGLNDKMIEQYGVHAIITDSVAVRTPRYITANKEIKSPDDMVGLKFRTPSVEGVVASWQACGASIVPIPFGELFSALQTGAADAQENPTDMIMQGGFYSVQKYMMLTSHQYGAYLFHVNEKWYETLTDEEKELVINAAQSGYDLFNEKGAEQDVQYIKELEEKGMTVIPADQIDIEAFKGKIIEQVLEKFKDSWAEGGWEVIQGL</sequence>
<feature type="chain" id="PRO_5044368999" evidence="3">
    <location>
        <begin position="26"/>
        <end position="364"/>
    </location>
</feature>
<evidence type="ECO:0000313" key="7">
    <source>
        <dbReference type="Proteomes" id="UP000251853"/>
    </source>
</evidence>
<dbReference type="CDD" id="cd13603">
    <property type="entry name" value="PBP2_TRAP_Siap_TeaA_like"/>
    <property type="match status" value="1"/>
</dbReference>
<keyword evidence="1 3" id="KW-0732">Signal</keyword>
<dbReference type="NCBIfam" id="NF037995">
    <property type="entry name" value="TRAP_S1"/>
    <property type="match status" value="1"/>
</dbReference>
<evidence type="ECO:0000313" key="5">
    <source>
        <dbReference type="EMBL" id="SQB15200.1"/>
    </source>
</evidence>
<feature type="signal peptide" evidence="3">
    <location>
        <begin position="1"/>
        <end position="25"/>
    </location>
</feature>
<dbReference type="EMBL" id="CZAB01000143">
    <property type="protein sequence ID" value="CUQ27023.1"/>
    <property type="molecule type" value="Genomic_DNA"/>
</dbReference>
<dbReference type="Gene3D" id="3.40.190.170">
    <property type="entry name" value="Bacterial extracellular solute-binding protein, family 7"/>
    <property type="match status" value="1"/>
</dbReference>
<keyword evidence="7" id="KW-1185">Reference proteome</keyword>
<dbReference type="RefSeq" id="WP_057573221.1">
    <property type="nucleotide sequence ID" value="NZ_AP031445.1"/>
</dbReference>
<reference evidence="5 7" key="2">
    <citation type="submission" date="2018-06" db="EMBL/GenBank/DDBJ databases">
        <authorList>
            <consortium name="Pathogen Informatics"/>
            <person name="Doyle S."/>
        </authorList>
    </citation>
    <scope>NUCLEOTIDE SEQUENCE [LARGE SCALE GENOMIC DNA]</scope>
    <source>
        <strain evidence="5 7">NCTC11224</strain>
    </source>
</reference>